<proteinExistence type="predicted"/>
<reference evidence="2" key="1">
    <citation type="submission" date="2019-08" db="EMBL/GenBank/DDBJ databases">
        <title>Carotenoids and Carotenoid Binding Proteins in the Halophilic Cyanobacterium Euhalothece sp. ZM00.</title>
        <authorList>
            <person name="Cho S.M."/>
            <person name="Song J.Y."/>
            <person name="Park Y.-I."/>
        </authorList>
    </citation>
    <scope>NUCLEOTIDE SEQUENCE [LARGE SCALE GENOMIC DNA]</scope>
    <source>
        <strain evidence="2">Z-M001</strain>
    </source>
</reference>
<dbReference type="RefSeq" id="WP_146295139.1">
    <property type="nucleotide sequence ID" value="NZ_CP042326.1"/>
</dbReference>
<keyword evidence="3" id="KW-1185">Reference proteome</keyword>
<dbReference type="OrthoDB" id="4868247at2"/>
<accession>A0A5B8NKQ2</accession>
<dbReference type="EMBL" id="CP042326">
    <property type="protein sequence ID" value="QDZ39538.1"/>
    <property type="molecule type" value="Genomic_DNA"/>
</dbReference>
<protein>
    <submittedName>
        <fullName evidence="2">GDYXXLXY domain-containing protein</fullName>
    </submittedName>
</protein>
<name>A0A5B8NKQ2_9CHRO</name>
<evidence type="ECO:0000313" key="3">
    <source>
        <dbReference type="Proteomes" id="UP000318453"/>
    </source>
</evidence>
<dbReference type="KEGG" id="enn:FRE64_06105"/>
<evidence type="ECO:0000256" key="1">
    <source>
        <dbReference type="SAM" id="SignalP"/>
    </source>
</evidence>
<keyword evidence="1" id="KW-0732">Signal</keyword>
<dbReference type="Proteomes" id="UP000318453">
    <property type="component" value="Chromosome"/>
</dbReference>
<sequence>MNSLPFVRFVLPLTCQIALIASIPAQAIYTHLTGTEVVLQTVPVDPYDLLRGYSQTLRYNISQVEKLETLNGWESVVRQTRDDEDETLPPDGTSLYVILQAPETESESSHPTPWEAIAVRYQRPVELGNEQIAIKGELDNRWVNYGLERYYFPEQQREELNQRIRNLQADETGERPFVVEAKVDERGNAVPVSLWLEDFPLRF</sequence>
<evidence type="ECO:0000313" key="2">
    <source>
        <dbReference type="EMBL" id="QDZ39538.1"/>
    </source>
</evidence>
<gene>
    <name evidence="2" type="ORF">FRE64_06105</name>
</gene>
<dbReference type="Pfam" id="PF14345">
    <property type="entry name" value="GDYXXLXY"/>
    <property type="match status" value="1"/>
</dbReference>
<dbReference type="InterPro" id="IPR025833">
    <property type="entry name" value="GDYXXLXY"/>
</dbReference>
<organism evidence="2 3">
    <name type="scientific">Euhalothece natronophila Z-M001</name>
    <dbReference type="NCBI Taxonomy" id="522448"/>
    <lineage>
        <taxon>Bacteria</taxon>
        <taxon>Bacillati</taxon>
        <taxon>Cyanobacteriota</taxon>
        <taxon>Cyanophyceae</taxon>
        <taxon>Oscillatoriophycideae</taxon>
        <taxon>Chroococcales</taxon>
        <taxon>Halothecacae</taxon>
        <taxon>Halothece cluster</taxon>
        <taxon>Euhalothece</taxon>
    </lineage>
</organism>
<dbReference type="AlphaFoldDB" id="A0A5B8NKQ2"/>
<feature type="chain" id="PRO_5023117660" evidence="1">
    <location>
        <begin position="28"/>
        <end position="203"/>
    </location>
</feature>
<feature type="signal peptide" evidence="1">
    <location>
        <begin position="1"/>
        <end position="27"/>
    </location>
</feature>